<dbReference type="Proteomes" id="UP000183002">
    <property type="component" value="Unassembled WGS sequence"/>
</dbReference>
<feature type="signal peptide" evidence="2">
    <location>
        <begin position="1"/>
        <end position="22"/>
    </location>
</feature>
<dbReference type="InterPro" id="IPR036249">
    <property type="entry name" value="Thioredoxin-like_sf"/>
</dbReference>
<dbReference type="PANTHER" id="PTHR42852:SF18">
    <property type="entry name" value="CHROMOSOME UNDETERMINED SCAFFOLD_47, WHOLE GENOME SHOTGUN SEQUENCE"/>
    <property type="match status" value="1"/>
</dbReference>
<keyword evidence="1" id="KW-0676">Redox-active center</keyword>
<feature type="chain" id="PRO_5010285705" evidence="2">
    <location>
        <begin position="23"/>
        <end position="180"/>
    </location>
</feature>
<sequence>MLRNLLFVLYTGLVLGANPVQADVVAAQAVLAGDMRKLVFADAVTLPDMVLQDMDGVDRPFSGYHGRWVVLNFWATWCAPCRKEMPGLDRLAAMGDVDVVTVATGRNPPPAITRFFEEIGVANLPVLLDPKSQLARQMGVFGLPLTVILDPEGREVARLIGDAEWDSQDALAMFAALLAE</sequence>
<dbReference type="InterPro" id="IPR017937">
    <property type="entry name" value="Thioredoxin_CS"/>
</dbReference>
<dbReference type="InterPro" id="IPR000866">
    <property type="entry name" value="AhpC/TSA"/>
</dbReference>
<evidence type="ECO:0000256" key="1">
    <source>
        <dbReference type="ARBA" id="ARBA00023284"/>
    </source>
</evidence>
<dbReference type="GO" id="GO:0016853">
    <property type="term" value="F:isomerase activity"/>
    <property type="evidence" value="ECO:0007669"/>
    <property type="project" value="UniProtKB-KW"/>
</dbReference>
<accession>A0A1H8ADL7</accession>
<proteinExistence type="predicted"/>
<dbReference type="CDD" id="cd02966">
    <property type="entry name" value="TlpA_like_family"/>
    <property type="match status" value="1"/>
</dbReference>
<evidence type="ECO:0000259" key="3">
    <source>
        <dbReference type="PROSITE" id="PS51352"/>
    </source>
</evidence>
<keyword evidence="5" id="KW-1185">Reference proteome</keyword>
<keyword evidence="2" id="KW-0732">Signal</keyword>
<dbReference type="PROSITE" id="PS00194">
    <property type="entry name" value="THIOREDOXIN_1"/>
    <property type="match status" value="1"/>
</dbReference>
<reference evidence="4 5" key="1">
    <citation type="submission" date="2016-10" db="EMBL/GenBank/DDBJ databases">
        <authorList>
            <person name="de Groot N.N."/>
        </authorList>
    </citation>
    <scope>NUCLEOTIDE SEQUENCE [LARGE SCALE GENOMIC DNA]</scope>
    <source>
        <strain evidence="4 5">CGMCC 1.10836</strain>
    </source>
</reference>
<dbReference type="RefSeq" id="WP_050521375.1">
    <property type="nucleotide sequence ID" value="NZ_FOCO01000001.1"/>
</dbReference>
<keyword evidence="4" id="KW-0413">Isomerase</keyword>
<dbReference type="GO" id="GO:0015036">
    <property type="term" value="F:disulfide oxidoreductase activity"/>
    <property type="evidence" value="ECO:0007669"/>
    <property type="project" value="UniProtKB-ARBA"/>
</dbReference>
<evidence type="ECO:0000313" key="4">
    <source>
        <dbReference type="EMBL" id="SEM68855.1"/>
    </source>
</evidence>
<dbReference type="SUPFAM" id="SSF52833">
    <property type="entry name" value="Thioredoxin-like"/>
    <property type="match status" value="1"/>
</dbReference>
<dbReference type="InterPro" id="IPR050553">
    <property type="entry name" value="Thioredoxin_ResA/DsbE_sf"/>
</dbReference>
<dbReference type="OrthoDB" id="9799347at2"/>
<organism evidence="4 5">
    <name type="scientific">Pseudorhodobacter antarcticus</name>
    <dbReference type="NCBI Taxonomy" id="1077947"/>
    <lineage>
        <taxon>Bacteria</taxon>
        <taxon>Pseudomonadati</taxon>
        <taxon>Pseudomonadota</taxon>
        <taxon>Alphaproteobacteria</taxon>
        <taxon>Rhodobacterales</taxon>
        <taxon>Paracoccaceae</taxon>
        <taxon>Pseudorhodobacter</taxon>
    </lineage>
</organism>
<name>A0A1H8ADL7_9RHOB</name>
<protein>
    <submittedName>
        <fullName evidence="4">Thiol-disulfide isomerase or thioredoxin</fullName>
    </submittedName>
</protein>
<dbReference type="EMBL" id="FOCO01000001">
    <property type="protein sequence ID" value="SEM68855.1"/>
    <property type="molecule type" value="Genomic_DNA"/>
</dbReference>
<feature type="domain" description="Thioredoxin" evidence="3">
    <location>
        <begin position="40"/>
        <end position="179"/>
    </location>
</feature>
<dbReference type="PANTHER" id="PTHR42852">
    <property type="entry name" value="THIOL:DISULFIDE INTERCHANGE PROTEIN DSBE"/>
    <property type="match status" value="1"/>
</dbReference>
<dbReference type="InterPro" id="IPR013766">
    <property type="entry name" value="Thioredoxin_domain"/>
</dbReference>
<evidence type="ECO:0000313" key="5">
    <source>
        <dbReference type="Proteomes" id="UP000183002"/>
    </source>
</evidence>
<gene>
    <name evidence="4" type="ORF">SAMN05216227_100197</name>
</gene>
<dbReference type="PROSITE" id="PS51352">
    <property type="entry name" value="THIOREDOXIN_2"/>
    <property type="match status" value="1"/>
</dbReference>
<dbReference type="AlphaFoldDB" id="A0A1H8ADL7"/>
<dbReference type="Gene3D" id="3.40.30.10">
    <property type="entry name" value="Glutaredoxin"/>
    <property type="match status" value="1"/>
</dbReference>
<dbReference type="GO" id="GO:0016209">
    <property type="term" value="F:antioxidant activity"/>
    <property type="evidence" value="ECO:0007669"/>
    <property type="project" value="InterPro"/>
</dbReference>
<evidence type="ECO:0000256" key="2">
    <source>
        <dbReference type="SAM" id="SignalP"/>
    </source>
</evidence>
<dbReference type="STRING" id="1077947.SAMN05216227_100197"/>
<dbReference type="Pfam" id="PF00578">
    <property type="entry name" value="AhpC-TSA"/>
    <property type="match status" value="1"/>
</dbReference>